<keyword evidence="1 4" id="KW-0489">Methyltransferase</keyword>
<proteinExistence type="predicted"/>
<feature type="domain" description="Ribosomal RNA large subunit methyltransferase K/L-like methyltransferase" evidence="3">
    <location>
        <begin position="155"/>
        <end position="346"/>
    </location>
</feature>
<name>A0A850T3C5_9BACT</name>
<dbReference type="PROSITE" id="PS01261">
    <property type="entry name" value="UPF0020"/>
    <property type="match status" value="1"/>
</dbReference>
<evidence type="ECO:0000256" key="1">
    <source>
        <dbReference type="ARBA" id="ARBA00022603"/>
    </source>
</evidence>
<dbReference type="InterPro" id="IPR029063">
    <property type="entry name" value="SAM-dependent_MTases_sf"/>
</dbReference>
<dbReference type="InterPro" id="IPR002052">
    <property type="entry name" value="DNA_methylase_N6_adenine_CS"/>
</dbReference>
<dbReference type="GO" id="GO:0008990">
    <property type="term" value="F:rRNA (guanine-N2-)-methyltransferase activity"/>
    <property type="evidence" value="ECO:0007669"/>
    <property type="project" value="TreeGrafter"/>
</dbReference>
<dbReference type="EMBL" id="JACADJ010000040">
    <property type="protein sequence ID" value="NWH05601.1"/>
    <property type="molecule type" value="Genomic_DNA"/>
</dbReference>
<keyword evidence="2 4" id="KW-0808">Transferase</keyword>
<dbReference type="PROSITE" id="PS00092">
    <property type="entry name" value="N6_MTASE"/>
    <property type="match status" value="1"/>
</dbReference>
<dbReference type="PANTHER" id="PTHR47313:SF1">
    <property type="entry name" value="RIBOSOMAL RNA LARGE SUBUNIT METHYLTRANSFERASE K_L"/>
    <property type="match status" value="1"/>
</dbReference>
<evidence type="ECO:0000256" key="2">
    <source>
        <dbReference type="ARBA" id="ARBA00022679"/>
    </source>
</evidence>
<sequence length="373" mass="41819">MSQQAGEIFSDNYKINKIKVLPGGIEFTTRLKTACLANILMGSATRILMRLASFKADGFRRLEEQIKAIDWELYLPAQALPDIRVTTHKSRLYHSTAIADRIRPVVHDRLFLKNAPRHYDVTGSTAVPPQTLMVRGENDRFELSLDMSGTPLYKRGIKEKILKAPLRETLAFAILTRLNLSEKDMIADPMCGSGTFSLEGAMMQCALPPGTFRSFAFETWPGFEEKSIVHARNRLMDAAKADTAPLAFPPILTRDLDRTAIDHLKQTCARHRVFQRICPVCDDFFNMTPPSITDNQGVVVLNPPYGIRLDKKDNITTFYKEIGYKLTADFKGWRAGVVCPGKKEFHALNLGLSTMPLFHGGLNLYTAIGLIGR</sequence>
<protein>
    <submittedName>
        <fullName evidence="4">RNA methyltransferase</fullName>
    </submittedName>
</protein>
<dbReference type="GO" id="GO:0003676">
    <property type="term" value="F:nucleic acid binding"/>
    <property type="evidence" value="ECO:0007669"/>
    <property type="project" value="InterPro"/>
</dbReference>
<dbReference type="SUPFAM" id="SSF53335">
    <property type="entry name" value="S-adenosyl-L-methionine-dependent methyltransferases"/>
    <property type="match status" value="1"/>
</dbReference>
<dbReference type="InterPro" id="IPR000241">
    <property type="entry name" value="RlmKL-like_Mtase"/>
</dbReference>
<dbReference type="InterPro" id="IPR053943">
    <property type="entry name" value="RlmKL-like_Mtase_CS"/>
</dbReference>
<dbReference type="PANTHER" id="PTHR47313">
    <property type="entry name" value="RIBOSOMAL RNA LARGE SUBUNIT METHYLTRANSFERASE K/L"/>
    <property type="match status" value="1"/>
</dbReference>
<dbReference type="Proteomes" id="UP000553343">
    <property type="component" value="Unassembled WGS sequence"/>
</dbReference>
<organism evidence="4 5">
    <name type="scientific">Desulfobacter latus</name>
    <dbReference type="NCBI Taxonomy" id="2292"/>
    <lineage>
        <taxon>Bacteria</taxon>
        <taxon>Pseudomonadati</taxon>
        <taxon>Thermodesulfobacteriota</taxon>
        <taxon>Desulfobacteria</taxon>
        <taxon>Desulfobacterales</taxon>
        <taxon>Desulfobacteraceae</taxon>
        <taxon>Desulfobacter</taxon>
    </lineage>
</organism>
<comment type="caution">
    <text evidence="4">The sequence shown here is derived from an EMBL/GenBank/DDBJ whole genome shotgun (WGS) entry which is preliminary data.</text>
</comment>
<keyword evidence="5" id="KW-1185">Reference proteome</keyword>
<evidence type="ECO:0000313" key="4">
    <source>
        <dbReference type="EMBL" id="NWH05601.1"/>
    </source>
</evidence>
<evidence type="ECO:0000313" key="5">
    <source>
        <dbReference type="Proteomes" id="UP000553343"/>
    </source>
</evidence>
<dbReference type="GO" id="GO:0070043">
    <property type="term" value="F:rRNA (guanine-N7-)-methyltransferase activity"/>
    <property type="evidence" value="ECO:0007669"/>
    <property type="project" value="TreeGrafter"/>
</dbReference>
<dbReference type="Gene3D" id="3.30.2130.30">
    <property type="match status" value="1"/>
</dbReference>
<dbReference type="CDD" id="cd11715">
    <property type="entry name" value="THUMP_AdoMetMT"/>
    <property type="match status" value="1"/>
</dbReference>
<accession>A0A850T3C5</accession>
<gene>
    <name evidence="4" type="ORF">HXW94_11500</name>
</gene>
<reference evidence="4 5" key="1">
    <citation type="submission" date="2020-06" db="EMBL/GenBank/DDBJ databases">
        <title>High-quality draft genome of sulfate reducer Desulfobacter latus type strain AcrS2 isolated from marine sediment.</title>
        <authorList>
            <person name="Hoppe M."/>
            <person name="Larsen C.K."/>
            <person name="Marshall I.P.G."/>
            <person name="Schramm A."/>
            <person name="Marietou A.G."/>
        </authorList>
    </citation>
    <scope>NUCLEOTIDE SEQUENCE [LARGE SCALE GENOMIC DNA]</scope>
    <source>
        <strain evidence="4 5">AcRS2</strain>
    </source>
</reference>
<dbReference type="Pfam" id="PF01170">
    <property type="entry name" value="UPF0020"/>
    <property type="match status" value="1"/>
</dbReference>
<dbReference type="Gene3D" id="3.40.50.150">
    <property type="entry name" value="Vaccinia Virus protein VP39"/>
    <property type="match status" value="1"/>
</dbReference>
<evidence type="ECO:0000259" key="3">
    <source>
        <dbReference type="Pfam" id="PF01170"/>
    </source>
</evidence>
<dbReference type="AlphaFoldDB" id="A0A850T3C5"/>